<evidence type="ECO:0000313" key="1">
    <source>
        <dbReference type="EMBL" id="GAB1316044.1"/>
    </source>
</evidence>
<protein>
    <submittedName>
        <fullName evidence="1">Uncharacterized protein</fullName>
    </submittedName>
</protein>
<reference evidence="1 2" key="1">
    <citation type="submission" date="2024-09" db="EMBL/GenBank/DDBJ databases">
        <title>Itraconazole resistance in Madurella fahalii resulting from another homologue of gene encoding cytochrome P450 14-alpha sterol demethylase (CYP51).</title>
        <authorList>
            <person name="Yoshioka I."/>
            <person name="Fahal A.H."/>
            <person name="Kaneko S."/>
            <person name="Yaguchi T."/>
        </authorList>
    </citation>
    <scope>NUCLEOTIDE SEQUENCE [LARGE SCALE GENOMIC DNA]</scope>
    <source>
        <strain evidence="1 2">IFM 68171</strain>
    </source>
</reference>
<sequence>MRALEQKLAAKDEELQMVLRENMEQKHYIFTLCNRLSSAEFECGQIRESASKAVEYSDDVLMQRDLRYENSLLKGQLEQMTSQRQIIAKAETNSLKPSDRTIWQEFELIATDLKDACSSVEITIPTALTNTHNTIQEAKETESWTQRVARYFHIVRALAAAGISELVFESKFPDFLARESPILDQYRNHILAKAGPQTLYQLDILACKSVMSGGYFKSHILQTTAKILSDQFCNALAHLILPNDQTMVGAEPDGLFPADGHPSHAENPVAKVFTEAFVRALKLKQGLVLSRSKSKLVFFGPGDVFDPDTMIRDGDGYSAFVPPRALGKKFKGWPRQRQAEENSSIKLCLFPALYSRPEGELTKDYGIGVSVRNCLVDCDNFVTDDADVGKGGFSLVVKGVVLV</sequence>
<comment type="caution">
    <text evidence="1">The sequence shown here is derived from an EMBL/GenBank/DDBJ whole genome shotgun (WGS) entry which is preliminary data.</text>
</comment>
<organism evidence="1 2">
    <name type="scientific">Madurella fahalii</name>
    <dbReference type="NCBI Taxonomy" id="1157608"/>
    <lineage>
        <taxon>Eukaryota</taxon>
        <taxon>Fungi</taxon>
        <taxon>Dikarya</taxon>
        <taxon>Ascomycota</taxon>
        <taxon>Pezizomycotina</taxon>
        <taxon>Sordariomycetes</taxon>
        <taxon>Sordariomycetidae</taxon>
        <taxon>Sordariales</taxon>
        <taxon>Sordariales incertae sedis</taxon>
        <taxon>Madurella</taxon>
    </lineage>
</organism>
<gene>
    <name evidence="1" type="ORF">MFIFM68171_06254</name>
</gene>
<dbReference type="Proteomes" id="UP001628179">
    <property type="component" value="Unassembled WGS sequence"/>
</dbReference>
<dbReference type="RefSeq" id="XP_070917775.1">
    <property type="nucleotide sequence ID" value="XM_071061674.1"/>
</dbReference>
<proteinExistence type="predicted"/>
<evidence type="ECO:0000313" key="2">
    <source>
        <dbReference type="Proteomes" id="UP001628179"/>
    </source>
</evidence>
<name>A0ABQ0GE51_9PEZI</name>
<dbReference type="GeneID" id="98176997"/>
<dbReference type="EMBL" id="BAAFSV010000003">
    <property type="protein sequence ID" value="GAB1316044.1"/>
    <property type="molecule type" value="Genomic_DNA"/>
</dbReference>
<keyword evidence="2" id="KW-1185">Reference proteome</keyword>
<accession>A0ABQ0GE51</accession>